<name>A0A443IF06_9GAMM</name>
<evidence type="ECO:0000256" key="1">
    <source>
        <dbReference type="SAM" id="Phobius"/>
    </source>
</evidence>
<organism evidence="2 3">
    <name type="scientific">[Pantoea] beijingensis</name>
    <dbReference type="NCBI Taxonomy" id="1324864"/>
    <lineage>
        <taxon>Bacteria</taxon>
        <taxon>Pseudomonadati</taxon>
        <taxon>Pseudomonadota</taxon>
        <taxon>Gammaproteobacteria</taxon>
        <taxon>Enterobacterales</taxon>
        <taxon>Erwiniaceae</taxon>
        <taxon>Erwinia</taxon>
    </lineage>
</organism>
<keyword evidence="1" id="KW-0812">Transmembrane</keyword>
<reference evidence="2 3" key="1">
    <citation type="submission" date="2014-04" db="EMBL/GenBank/DDBJ databases">
        <title>Draft genome sequence of Pantoea beijingensis strain LMG 27579, an emerging pathogen to Pleurotus eryngii with potential industrial application.</title>
        <authorList>
            <person name="Xu F."/>
            <person name="Liu Y."/>
            <person name="Wang S."/>
            <person name="Yin Y."/>
            <person name="Ma Y."/>
            <person name="Zhao S."/>
            <person name="Rong C."/>
        </authorList>
    </citation>
    <scope>NUCLEOTIDE SEQUENCE [LARGE SCALE GENOMIC DNA]</scope>
    <source>
        <strain evidence="2 3">LMG 27579</strain>
    </source>
</reference>
<comment type="caution">
    <text evidence="2">The sequence shown here is derived from an EMBL/GenBank/DDBJ whole genome shotgun (WGS) entry which is preliminary data.</text>
</comment>
<accession>A0A443IF06</accession>
<dbReference type="EMBL" id="JMEE01000011">
    <property type="protein sequence ID" value="RWR02642.1"/>
    <property type="molecule type" value="Genomic_DNA"/>
</dbReference>
<dbReference type="Proteomes" id="UP000288794">
    <property type="component" value="Unassembled WGS sequence"/>
</dbReference>
<keyword evidence="3" id="KW-1185">Reference proteome</keyword>
<keyword evidence="1" id="KW-0472">Membrane</keyword>
<evidence type="ECO:0000313" key="2">
    <source>
        <dbReference type="EMBL" id="RWR02642.1"/>
    </source>
</evidence>
<feature type="transmembrane region" description="Helical" evidence="1">
    <location>
        <begin position="20"/>
        <end position="37"/>
    </location>
</feature>
<dbReference type="AlphaFoldDB" id="A0A443IF06"/>
<evidence type="ECO:0000313" key="3">
    <source>
        <dbReference type="Proteomes" id="UP000288794"/>
    </source>
</evidence>
<gene>
    <name evidence="2" type="ORF">ED28_07195</name>
</gene>
<sequence length="84" mass="9294">MDTVLSEVLVFKLFRAETTAGAVASPAIVITLYIIKYRRSHYFPAGKTFSVDAFHFQRVEDALRTDIIVAVAPGAHAAPPRFSR</sequence>
<protein>
    <submittedName>
        <fullName evidence="2">Membrane protein</fullName>
    </submittedName>
</protein>
<proteinExistence type="predicted"/>
<keyword evidence="1" id="KW-1133">Transmembrane helix</keyword>